<dbReference type="PRINTS" id="PR00069">
    <property type="entry name" value="ALDKETRDTASE"/>
</dbReference>
<evidence type="ECO:0000313" key="5">
    <source>
        <dbReference type="Proteomes" id="UP000633509"/>
    </source>
</evidence>
<dbReference type="InterPro" id="IPR020471">
    <property type="entry name" value="AKR"/>
</dbReference>
<dbReference type="Gene3D" id="3.20.20.100">
    <property type="entry name" value="NADP-dependent oxidoreductase domain"/>
    <property type="match status" value="1"/>
</dbReference>
<gene>
    <name evidence="4" type="ORF">H4W80_000761</name>
</gene>
<dbReference type="Pfam" id="PF00248">
    <property type="entry name" value="Aldo_ket_red"/>
    <property type="match status" value="1"/>
</dbReference>
<dbReference type="InterPro" id="IPR036812">
    <property type="entry name" value="NAD(P)_OxRdtase_dom_sf"/>
</dbReference>
<feature type="region of interest" description="Disordered" evidence="2">
    <location>
        <begin position="1"/>
        <end position="26"/>
    </location>
</feature>
<accession>A0ABR9LPB8</accession>
<evidence type="ECO:0000256" key="2">
    <source>
        <dbReference type="SAM" id="MobiDB-lite"/>
    </source>
</evidence>
<sequence length="313" mass="33044">MTSSNPLSGARPVDAPRPGGTAPLAGRTVSRVGYGTAQLERLHHDPDTALALLRRAIDLGVDHIDTAQFYGNGFANELLREAIRPQDDVMIVSKVGADPDPGGPIPLRPAQRPEELRASVEDNLVSLGLEQIPVVNLRRLDAGPGLRATGEQAVDLDDQLAAMTAMRDEGKIGAIGLGSVTLDGLRRAIPAGIACVQNAYSLVTRDDEAMLQLCRAEGIAWVPFFPLGGAFPQMPKVTDEAAVRTAAATLGRTPEQVGLAWLLHHAPHVLLIPGTSSIEHLEENVAAATITFDRATLSTLDAVPSRSAEVPLG</sequence>
<dbReference type="PANTHER" id="PTHR43625">
    <property type="entry name" value="AFLATOXIN B1 ALDEHYDE REDUCTASE"/>
    <property type="match status" value="1"/>
</dbReference>
<dbReference type="CDD" id="cd19088">
    <property type="entry name" value="AKR_AKR13B1"/>
    <property type="match status" value="1"/>
</dbReference>
<evidence type="ECO:0000313" key="4">
    <source>
        <dbReference type="EMBL" id="MBE1582503.1"/>
    </source>
</evidence>
<evidence type="ECO:0000259" key="3">
    <source>
        <dbReference type="Pfam" id="PF00248"/>
    </source>
</evidence>
<dbReference type="EMBL" id="JADBEK010000001">
    <property type="protein sequence ID" value="MBE1582503.1"/>
    <property type="molecule type" value="Genomic_DNA"/>
</dbReference>
<comment type="caution">
    <text evidence="4">The sequence shown here is derived from an EMBL/GenBank/DDBJ whole genome shotgun (WGS) entry which is preliminary data.</text>
</comment>
<dbReference type="InterPro" id="IPR050791">
    <property type="entry name" value="Aldo-Keto_reductase"/>
</dbReference>
<dbReference type="RefSeq" id="WP_192783772.1">
    <property type="nucleotide sequence ID" value="NZ_JADBEK010000001.1"/>
</dbReference>
<dbReference type="SUPFAM" id="SSF51430">
    <property type="entry name" value="NAD(P)-linked oxidoreductase"/>
    <property type="match status" value="1"/>
</dbReference>
<dbReference type="Proteomes" id="UP000633509">
    <property type="component" value="Unassembled WGS sequence"/>
</dbReference>
<dbReference type="InterPro" id="IPR023210">
    <property type="entry name" value="NADP_OxRdtase_dom"/>
</dbReference>
<name>A0ABR9LPB8_9ACTN</name>
<feature type="domain" description="NADP-dependent oxidoreductase" evidence="3">
    <location>
        <begin position="32"/>
        <end position="303"/>
    </location>
</feature>
<organism evidence="4 5">
    <name type="scientific">Nonomuraea angiospora</name>
    <dbReference type="NCBI Taxonomy" id="46172"/>
    <lineage>
        <taxon>Bacteria</taxon>
        <taxon>Bacillati</taxon>
        <taxon>Actinomycetota</taxon>
        <taxon>Actinomycetes</taxon>
        <taxon>Streptosporangiales</taxon>
        <taxon>Streptosporangiaceae</taxon>
        <taxon>Nonomuraea</taxon>
    </lineage>
</organism>
<keyword evidence="5" id="KW-1185">Reference proteome</keyword>
<protein>
    <submittedName>
        <fullName evidence="4">Aryl-alcohol dehydrogenase-like predicted oxidoreductase</fullName>
    </submittedName>
</protein>
<dbReference type="PANTHER" id="PTHR43625:SF40">
    <property type="entry name" value="ALDO-KETO REDUCTASE YAKC [NADP(+)]"/>
    <property type="match status" value="1"/>
</dbReference>
<evidence type="ECO:0000256" key="1">
    <source>
        <dbReference type="ARBA" id="ARBA00023002"/>
    </source>
</evidence>
<keyword evidence="1" id="KW-0560">Oxidoreductase</keyword>
<reference evidence="4 5" key="1">
    <citation type="submission" date="2020-10" db="EMBL/GenBank/DDBJ databases">
        <title>Sequencing the genomes of 1000 actinobacteria strains.</title>
        <authorList>
            <person name="Klenk H.-P."/>
        </authorList>
    </citation>
    <scope>NUCLEOTIDE SEQUENCE [LARGE SCALE GENOMIC DNA]</scope>
    <source>
        <strain evidence="4 5">DSM 43173</strain>
    </source>
</reference>
<proteinExistence type="predicted"/>